<evidence type="ECO:0000313" key="2">
    <source>
        <dbReference type="EMBL" id="ABP36753.1"/>
    </source>
</evidence>
<accession>A4SE44</accession>
<sequence length="106" mass="10633">MECVGICIDDGSCDIFIHRLGFQEYLNPEMMNESQIDMVKKTIGAGGAVAIAPLAAPVVGPVLSGVAGIAVLGLGAFAVGSLVGKVAGFISNGPGSSTAPERKGED</sequence>
<evidence type="ECO:0000256" key="1">
    <source>
        <dbReference type="SAM" id="Phobius"/>
    </source>
</evidence>
<organism evidence="2">
    <name type="scientific">Chlorobium phaeovibrioides (strain DSM 265 / 1930)</name>
    <name type="common">Prosthecochloris vibrioformis (strain DSM 265)</name>
    <dbReference type="NCBI Taxonomy" id="290318"/>
    <lineage>
        <taxon>Bacteria</taxon>
        <taxon>Pseudomonadati</taxon>
        <taxon>Chlorobiota</taxon>
        <taxon>Chlorobiia</taxon>
        <taxon>Chlorobiales</taxon>
        <taxon>Chlorobiaceae</taxon>
        <taxon>Chlorobium/Pelodictyon group</taxon>
        <taxon>Chlorobium</taxon>
    </lineage>
</organism>
<dbReference type="KEGG" id="pvi:Cvib_0738"/>
<keyword evidence="1" id="KW-0472">Membrane</keyword>
<keyword evidence="1" id="KW-0812">Transmembrane</keyword>
<keyword evidence="1" id="KW-1133">Transmembrane helix</keyword>
<gene>
    <name evidence="2" type="ordered locus">Cvib_0738</name>
</gene>
<feature type="transmembrane region" description="Helical" evidence="1">
    <location>
        <begin position="62"/>
        <end position="83"/>
    </location>
</feature>
<feature type="transmembrane region" description="Helical" evidence="1">
    <location>
        <begin position="38"/>
        <end position="56"/>
    </location>
</feature>
<dbReference type="HOGENOM" id="CLU_2220837_0_0_10"/>
<dbReference type="AlphaFoldDB" id="A4SE44"/>
<dbReference type="STRING" id="290318.Cvib_0738"/>
<name>A4SE44_CHLPM</name>
<protein>
    <submittedName>
        <fullName evidence="2">Uncharacterized protein</fullName>
    </submittedName>
</protein>
<reference evidence="2" key="1">
    <citation type="submission" date="2007-03" db="EMBL/GenBank/DDBJ databases">
        <title>Complete sequence of Prosthecochloris vibrioformis DSM 265.</title>
        <authorList>
            <consortium name="US DOE Joint Genome Institute"/>
            <person name="Copeland A."/>
            <person name="Lucas S."/>
            <person name="Lapidus A."/>
            <person name="Barry K."/>
            <person name="Detter J.C."/>
            <person name="Glavina del Rio T."/>
            <person name="Hammon N."/>
            <person name="Israni S."/>
            <person name="Pitluck S."/>
            <person name="Schmutz J."/>
            <person name="Larimer F."/>
            <person name="Land M."/>
            <person name="Hauser L."/>
            <person name="Mikhailova N."/>
            <person name="Li T."/>
            <person name="Overmann J."/>
            <person name="Schuster S.C."/>
            <person name="Bryant D.A."/>
            <person name="Richardson P."/>
        </authorList>
    </citation>
    <scope>NUCLEOTIDE SEQUENCE [LARGE SCALE GENOMIC DNA]</scope>
    <source>
        <strain evidence="2">DSM 265</strain>
    </source>
</reference>
<dbReference type="EMBL" id="CP000607">
    <property type="protein sequence ID" value="ABP36753.1"/>
    <property type="molecule type" value="Genomic_DNA"/>
</dbReference>
<proteinExistence type="predicted"/>